<dbReference type="AlphaFoldDB" id="A0A9D4T8A5"/>
<sequence>MSKGAFDVVQTHLVVWLQNELKKPLLLSPFRGKAPRDREYQVVDWRAYRRLFKEDTSGRDIMQHQALRAARRRAERQALSKGLPELWTCFRRVDAVCRRHARRRRNQGWVSVCVTIDSSKDGARAWRLLKCLLMVPRAYNQVLSVAVLLAIPASELAECLADQFASREVAQLATTPPPAALPCPASCSWGSTSPGALQRRLEYRGAPGVLANCGGGTHPEAPEESHGALLIQASIAHLSSVQDVVATLEDAKSCGDVAMLLLLDVESAFDDLPHVVVEAAMFRLGISGCLRGFVSAVLSGRTFCVRVGGSSVVGGGPAGVDVQGSGRVDRGLVEGGEDIDLECLGPRGR</sequence>
<dbReference type="Proteomes" id="UP000821837">
    <property type="component" value="Chromosome 1"/>
</dbReference>
<organism evidence="1 2">
    <name type="scientific">Rhipicephalus sanguineus</name>
    <name type="common">Brown dog tick</name>
    <name type="synonym">Ixodes sanguineus</name>
    <dbReference type="NCBI Taxonomy" id="34632"/>
    <lineage>
        <taxon>Eukaryota</taxon>
        <taxon>Metazoa</taxon>
        <taxon>Ecdysozoa</taxon>
        <taxon>Arthropoda</taxon>
        <taxon>Chelicerata</taxon>
        <taxon>Arachnida</taxon>
        <taxon>Acari</taxon>
        <taxon>Parasitiformes</taxon>
        <taxon>Ixodida</taxon>
        <taxon>Ixodoidea</taxon>
        <taxon>Ixodidae</taxon>
        <taxon>Rhipicephalinae</taxon>
        <taxon>Rhipicephalus</taxon>
        <taxon>Rhipicephalus</taxon>
    </lineage>
</organism>
<name>A0A9D4T8A5_RHISA</name>
<evidence type="ECO:0000313" key="1">
    <source>
        <dbReference type="EMBL" id="KAH7981946.1"/>
    </source>
</evidence>
<evidence type="ECO:0008006" key="3">
    <source>
        <dbReference type="Google" id="ProtNLM"/>
    </source>
</evidence>
<protein>
    <recommendedName>
        <fullName evidence="3">Reverse transcriptase domain-containing protein</fullName>
    </recommendedName>
</protein>
<keyword evidence="2" id="KW-1185">Reference proteome</keyword>
<accession>A0A9D4T8A5</accession>
<dbReference type="VEuPathDB" id="VectorBase:RSAN_039713"/>
<proteinExistence type="predicted"/>
<dbReference type="EMBL" id="JABSTV010001245">
    <property type="protein sequence ID" value="KAH7981946.1"/>
    <property type="molecule type" value="Genomic_DNA"/>
</dbReference>
<dbReference type="VEuPathDB" id="VectorBase:RSAN_031846"/>
<comment type="caution">
    <text evidence="1">The sequence shown here is derived from an EMBL/GenBank/DDBJ whole genome shotgun (WGS) entry which is preliminary data.</text>
</comment>
<reference evidence="1" key="1">
    <citation type="journal article" date="2020" name="Cell">
        <title>Large-Scale Comparative Analyses of Tick Genomes Elucidate Their Genetic Diversity and Vector Capacities.</title>
        <authorList>
            <consortium name="Tick Genome and Microbiome Consortium (TIGMIC)"/>
            <person name="Jia N."/>
            <person name="Wang J."/>
            <person name="Shi W."/>
            <person name="Du L."/>
            <person name="Sun Y."/>
            <person name="Zhan W."/>
            <person name="Jiang J.F."/>
            <person name="Wang Q."/>
            <person name="Zhang B."/>
            <person name="Ji P."/>
            <person name="Bell-Sakyi L."/>
            <person name="Cui X.M."/>
            <person name="Yuan T.T."/>
            <person name="Jiang B.G."/>
            <person name="Yang W.F."/>
            <person name="Lam T.T."/>
            <person name="Chang Q.C."/>
            <person name="Ding S.J."/>
            <person name="Wang X.J."/>
            <person name="Zhu J.G."/>
            <person name="Ruan X.D."/>
            <person name="Zhao L."/>
            <person name="Wei J.T."/>
            <person name="Ye R.Z."/>
            <person name="Que T.C."/>
            <person name="Du C.H."/>
            <person name="Zhou Y.H."/>
            <person name="Cheng J.X."/>
            <person name="Dai P.F."/>
            <person name="Guo W.B."/>
            <person name="Han X.H."/>
            <person name="Huang E.J."/>
            <person name="Li L.F."/>
            <person name="Wei W."/>
            <person name="Gao Y.C."/>
            <person name="Liu J.Z."/>
            <person name="Shao H.Z."/>
            <person name="Wang X."/>
            <person name="Wang C.C."/>
            <person name="Yang T.C."/>
            <person name="Huo Q.B."/>
            <person name="Li W."/>
            <person name="Chen H.Y."/>
            <person name="Chen S.E."/>
            <person name="Zhou L.G."/>
            <person name="Ni X.B."/>
            <person name="Tian J.H."/>
            <person name="Sheng Y."/>
            <person name="Liu T."/>
            <person name="Pan Y.S."/>
            <person name="Xia L.Y."/>
            <person name="Li J."/>
            <person name="Zhao F."/>
            <person name="Cao W.C."/>
        </authorList>
    </citation>
    <scope>NUCLEOTIDE SEQUENCE</scope>
    <source>
        <strain evidence="1">Rsan-2018</strain>
    </source>
</reference>
<reference evidence="1" key="2">
    <citation type="submission" date="2021-09" db="EMBL/GenBank/DDBJ databases">
        <authorList>
            <person name="Jia N."/>
            <person name="Wang J."/>
            <person name="Shi W."/>
            <person name="Du L."/>
            <person name="Sun Y."/>
            <person name="Zhan W."/>
            <person name="Jiang J."/>
            <person name="Wang Q."/>
            <person name="Zhang B."/>
            <person name="Ji P."/>
            <person name="Sakyi L.B."/>
            <person name="Cui X."/>
            <person name="Yuan T."/>
            <person name="Jiang B."/>
            <person name="Yang W."/>
            <person name="Lam T.T.-Y."/>
            <person name="Chang Q."/>
            <person name="Ding S."/>
            <person name="Wang X."/>
            <person name="Zhu J."/>
            <person name="Ruan X."/>
            <person name="Zhao L."/>
            <person name="Wei J."/>
            <person name="Que T."/>
            <person name="Du C."/>
            <person name="Cheng J."/>
            <person name="Dai P."/>
            <person name="Han X."/>
            <person name="Huang E."/>
            <person name="Gao Y."/>
            <person name="Liu J."/>
            <person name="Shao H."/>
            <person name="Ye R."/>
            <person name="Li L."/>
            <person name="Wei W."/>
            <person name="Wang X."/>
            <person name="Wang C."/>
            <person name="Huo Q."/>
            <person name="Li W."/>
            <person name="Guo W."/>
            <person name="Chen H."/>
            <person name="Chen S."/>
            <person name="Zhou L."/>
            <person name="Zhou L."/>
            <person name="Ni X."/>
            <person name="Tian J."/>
            <person name="Zhou Y."/>
            <person name="Sheng Y."/>
            <person name="Liu T."/>
            <person name="Pan Y."/>
            <person name="Xia L."/>
            <person name="Li J."/>
            <person name="Zhao F."/>
            <person name="Cao W."/>
        </authorList>
    </citation>
    <scope>NUCLEOTIDE SEQUENCE</scope>
    <source>
        <strain evidence="1">Rsan-2018</strain>
        <tissue evidence="1">Larvae</tissue>
    </source>
</reference>
<evidence type="ECO:0000313" key="2">
    <source>
        <dbReference type="Proteomes" id="UP000821837"/>
    </source>
</evidence>
<gene>
    <name evidence="1" type="ORF">HPB52_002172</name>
</gene>